<keyword evidence="8" id="KW-0675">Receptor</keyword>
<dbReference type="Gene3D" id="2.60.40.10">
    <property type="entry name" value="Immunoglobulins"/>
    <property type="match status" value="2"/>
</dbReference>
<feature type="domain" description="Fibronectin type-III" evidence="11">
    <location>
        <begin position="162"/>
        <end position="253"/>
    </location>
</feature>
<dbReference type="InterPro" id="IPR003961">
    <property type="entry name" value="FN3_dom"/>
</dbReference>
<reference evidence="12" key="1">
    <citation type="journal article" date="2023" name="Science">
        <title>Genome structures resolve the early diversification of teleost fishes.</title>
        <authorList>
            <person name="Parey E."/>
            <person name="Louis A."/>
            <person name="Montfort J."/>
            <person name="Bouchez O."/>
            <person name="Roques C."/>
            <person name="Iampietro C."/>
            <person name="Lluch J."/>
            <person name="Castinel A."/>
            <person name="Donnadieu C."/>
            <person name="Desvignes T."/>
            <person name="Floi Bucao C."/>
            <person name="Jouanno E."/>
            <person name="Wen M."/>
            <person name="Mejri S."/>
            <person name="Dirks R."/>
            <person name="Jansen H."/>
            <person name="Henkel C."/>
            <person name="Chen W.J."/>
            <person name="Zahm M."/>
            <person name="Cabau C."/>
            <person name="Klopp C."/>
            <person name="Thompson A.W."/>
            <person name="Robinson-Rechavi M."/>
            <person name="Braasch I."/>
            <person name="Lecointre G."/>
            <person name="Bobe J."/>
            <person name="Postlethwait J.H."/>
            <person name="Berthelot C."/>
            <person name="Roest Crollius H."/>
            <person name="Guiguen Y."/>
        </authorList>
    </citation>
    <scope>NUCLEOTIDE SEQUENCE</scope>
    <source>
        <strain evidence="12">WJC10195</strain>
    </source>
</reference>
<dbReference type="EMBL" id="JAINUF010000004">
    <property type="protein sequence ID" value="KAJ8363080.1"/>
    <property type="molecule type" value="Genomic_DNA"/>
</dbReference>
<evidence type="ECO:0000256" key="8">
    <source>
        <dbReference type="ARBA" id="ARBA00023170"/>
    </source>
</evidence>
<keyword evidence="3 10" id="KW-0812">Transmembrane</keyword>
<comment type="caution">
    <text evidence="12">The sequence shown here is derived from an EMBL/GenBank/DDBJ whole genome shotgun (WGS) entry which is preliminary data.</text>
</comment>
<evidence type="ECO:0000256" key="10">
    <source>
        <dbReference type="SAM" id="Phobius"/>
    </source>
</evidence>
<keyword evidence="6 10" id="KW-1133">Transmembrane helix</keyword>
<dbReference type="InterPro" id="IPR013783">
    <property type="entry name" value="Ig-like_fold"/>
</dbReference>
<keyword evidence="13" id="KW-1185">Reference proteome</keyword>
<keyword evidence="5" id="KW-0677">Repeat</keyword>
<evidence type="ECO:0000256" key="2">
    <source>
        <dbReference type="ARBA" id="ARBA00008921"/>
    </source>
</evidence>
<evidence type="ECO:0000313" key="13">
    <source>
        <dbReference type="Proteomes" id="UP001152622"/>
    </source>
</evidence>
<keyword evidence="4" id="KW-0732">Signal</keyword>
<keyword evidence="9" id="KW-0325">Glycoprotein</keyword>
<proteinExistence type="inferred from homology"/>
<comment type="subcellular location">
    <subcellularLocation>
        <location evidence="1">Membrane</location>
        <topology evidence="1">Single-pass type I membrane protein</topology>
    </subcellularLocation>
</comment>
<evidence type="ECO:0000256" key="1">
    <source>
        <dbReference type="ARBA" id="ARBA00004479"/>
    </source>
</evidence>
<sequence>MKMREQWEQGKPGMVMETEQQMLVIPVTRRQGGTGLFVQNVSGAMQQLMAFLLLLLLTCFFHPALGLYVSCLWEESFHIGHNVSGACQIHRPTPPGCQGQSLHLAADGQFLLPYHHTPDTGNFTVPAAPGPHLHLRCELHCPGPEPNKTCDITIQGGYPPSPPSRPQCHIPSDEHNLHCFWSPGGDPQLPTDYILHWEHTETEFPGSITVTTTNAIIPRKQFYVQSYISVWVIARNGLGSEQSQKTTFNTGDVVKPRPPVITEPIAYPTNLLIMWDVTCPTHMMTDMDDISCQAQYHRQDQDIWTEGEDVAQNAFLLEGLQAFSVYMFRVRCACPGSNQLMSDWTDTYPARTTEAAPVGVLDVWCDSREIDQAVVWKELPVSMARGIVLGYLVAVERAGGNRTVLNVSAAELGVRNGGSADAGPCCRLPLSHPGGNRGRRVRLHLSGPHKPCHLGSPHNR</sequence>
<dbReference type="AlphaFoldDB" id="A0A9Q1J2B6"/>
<evidence type="ECO:0000313" key="12">
    <source>
        <dbReference type="EMBL" id="KAJ8363080.1"/>
    </source>
</evidence>
<evidence type="ECO:0000256" key="6">
    <source>
        <dbReference type="ARBA" id="ARBA00022989"/>
    </source>
</evidence>
<feature type="domain" description="Fibronectin type-III" evidence="11">
    <location>
        <begin position="255"/>
        <end position="355"/>
    </location>
</feature>
<dbReference type="OrthoDB" id="5989951at2759"/>
<organism evidence="12 13">
    <name type="scientific">Synaphobranchus kaupii</name>
    <name type="common">Kaup's arrowtooth eel</name>
    <dbReference type="NCBI Taxonomy" id="118154"/>
    <lineage>
        <taxon>Eukaryota</taxon>
        <taxon>Metazoa</taxon>
        <taxon>Chordata</taxon>
        <taxon>Craniata</taxon>
        <taxon>Vertebrata</taxon>
        <taxon>Euteleostomi</taxon>
        <taxon>Actinopterygii</taxon>
        <taxon>Neopterygii</taxon>
        <taxon>Teleostei</taxon>
        <taxon>Anguilliformes</taxon>
        <taxon>Synaphobranchidae</taxon>
        <taxon>Synaphobranchus</taxon>
    </lineage>
</organism>
<dbReference type="InterPro" id="IPR036116">
    <property type="entry name" value="FN3_sf"/>
</dbReference>
<evidence type="ECO:0000256" key="7">
    <source>
        <dbReference type="ARBA" id="ARBA00023136"/>
    </source>
</evidence>
<evidence type="ECO:0000259" key="11">
    <source>
        <dbReference type="PROSITE" id="PS50853"/>
    </source>
</evidence>
<dbReference type="PANTHER" id="PTHR48423">
    <property type="entry name" value="INTERLEUKIN-27 RECEPTOR SUBUNIT ALPHA"/>
    <property type="match status" value="1"/>
</dbReference>
<protein>
    <recommendedName>
        <fullName evidence="11">Fibronectin type-III domain-containing protein</fullName>
    </recommendedName>
</protein>
<evidence type="ECO:0000256" key="3">
    <source>
        <dbReference type="ARBA" id="ARBA00022692"/>
    </source>
</evidence>
<evidence type="ECO:0000256" key="9">
    <source>
        <dbReference type="ARBA" id="ARBA00023180"/>
    </source>
</evidence>
<gene>
    <name evidence="12" type="ORF">SKAU_G00119110</name>
</gene>
<dbReference type="InterPro" id="IPR052672">
    <property type="entry name" value="Type1_Cytokine_Rcpt_Type2"/>
</dbReference>
<evidence type="ECO:0000256" key="4">
    <source>
        <dbReference type="ARBA" id="ARBA00022729"/>
    </source>
</evidence>
<name>A0A9Q1J2B6_SYNKA</name>
<dbReference type="PROSITE" id="PS50853">
    <property type="entry name" value="FN3"/>
    <property type="match status" value="2"/>
</dbReference>
<dbReference type="GO" id="GO:0005886">
    <property type="term" value="C:plasma membrane"/>
    <property type="evidence" value="ECO:0007669"/>
    <property type="project" value="UniProtKB-ARBA"/>
</dbReference>
<dbReference type="Proteomes" id="UP001152622">
    <property type="component" value="Chromosome 4"/>
</dbReference>
<accession>A0A9Q1J2B6</accession>
<feature type="transmembrane region" description="Helical" evidence="10">
    <location>
        <begin position="48"/>
        <end position="69"/>
    </location>
</feature>
<comment type="similarity">
    <text evidence="2">Belongs to the type I cytokine receptor family. Type 2 subfamily.</text>
</comment>
<dbReference type="SUPFAM" id="SSF49265">
    <property type="entry name" value="Fibronectin type III"/>
    <property type="match status" value="2"/>
</dbReference>
<keyword evidence="7 10" id="KW-0472">Membrane</keyword>
<dbReference type="PANTHER" id="PTHR48423:SF1">
    <property type="entry name" value="INTERLEUKIN-27 RECEPTOR SUBUNIT ALPHA"/>
    <property type="match status" value="1"/>
</dbReference>
<evidence type="ECO:0000256" key="5">
    <source>
        <dbReference type="ARBA" id="ARBA00022737"/>
    </source>
</evidence>